<keyword evidence="8 9" id="KW-0413">Isomerase</keyword>
<dbReference type="InterPro" id="IPR016040">
    <property type="entry name" value="NAD(P)-bd_dom"/>
</dbReference>
<name>A0A285X417_9FLAO</name>
<comment type="catalytic activity">
    <reaction evidence="1 9">
        <text>UDP-alpha-D-glucose = UDP-alpha-D-galactose</text>
        <dbReference type="Rhea" id="RHEA:22168"/>
        <dbReference type="ChEBI" id="CHEBI:58885"/>
        <dbReference type="ChEBI" id="CHEBI:66914"/>
        <dbReference type="EC" id="5.1.3.2"/>
    </reaction>
</comment>
<dbReference type="GO" id="GO:0006012">
    <property type="term" value="P:galactose metabolic process"/>
    <property type="evidence" value="ECO:0007669"/>
    <property type="project" value="UniProtKB-UniPathway"/>
</dbReference>
<evidence type="ECO:0000256" key="8">
    <source>
        <dbReference type="ARBA" id="ARBA00023235"/>
    </source>
</evidence>
<dbReference type="SUPFAM" id="SSF51735">
    <property type="entry name" value="NAD(P)-binding Rossmann-fold domains"/>
    <property type="match status" value="1"/>
</dbReference>
<comment type="subunit">
    <text evidence="9">Homodimer.</text>
</comment>
<evidence type="ECO:0000256" key="5">
    <source>
        <dbReference type="ARBA" id="ARBA00013189"/>
    </source>
</evidence>
<evidence type="ECO:0000313" key="11">
    <source>
        <dbReference type="EMBL" id="SOC80101.1"/>
    </source>
</evidence>
<dbReference type="PANTHER" id="PTHR43725:SF47">
    <property type="entry name" value="UDP-GLUCOSE 4-EPIMERASE"/>
    <property type="match status" value="1"/>
</dbReference>
<organism evidence="11 12">
    <name type="scientific">Salinimicrobium sediminis</name>
    <dbReference type="NCBI Taxonomy" id="1343891"/>
    <lineage>
        <taxon>Bacteria</taxon>
        <taxon>Pseudomonadati</taxon>
        <taxon>Bacteroidota</taxon>
        <taxon>Flavobacteriia</taxon>
        <taxon>Flavobacteriales</taxon>
        <taxon>Flavobacteriaceae</taxon>
        <taxon>Salinimicrobium</taxon>
    </lineage>
</organism>
<keyword evidence="7 9" id="KW-0520">NAD</keyword>
<evidence type="ECO:0000256" key="3">
    <source>
        <dbReference type="ARBA" id="ARBA00004947"/>
    </source>
</evidence>
<accession>A0A285X417</accession>
<protein>
    <recommendedName>
        <fullName evidence="6 9">UDP-glucose 4-epimerase</fullName>
        <ecNumber evidence="5 9">5.1.3.2</ecNumber>
    </recommendedName>
</protein>
<comment type="similarity">
    <text evidence="4 9">Belongs to the NAD(P)-dependent epimerase/dehydratase family.</text>
</comment>
<evidence type="ECO:0000256" key="6">
    <source>
        <dbReference type="ARBA" id="ARBA00018569"/>
    </source>
</evidence>
<dbReference type="PANTHER" id="PTHR43725">
    <property type="entry name" value="UDP-GLUCOSE 4-EPIMERASE"/>
    <property type="match status" value="1"/>
</dbReference>
<dbReference type="RefSeq" id="WP_097055896.1">
    <property type="nucleotide sequence ID" value="NZ_OCMF01000002.1"/>
</dbReference>
<comment type="cofactor">
    <cofactor evidence="2 9">
        <name>NAD(+)</name>
        <dbReference type="ChEBI" id="CHEBI:57540"/>
    </cofactor>
</comment>
<evidence type="ECO:0000256" key="2">
    <source>
        <dbReference type="ARBA" id="ARBA00001911"/>
    </source>
</evidence>
<dbReference type="AlphaFoldDB" id="A0A285X417"/>
<dbReference type="EMBL" id="OCMF01000002">
    <property type="protein sequence ID" value="SOC80101.1"/>
    <property type="molecule type" value="Genomic_DNA"/>
</dbReference>
<dbReference type="Gene3D" id="3.90.25.10">
    <property type="entry name" value="UDP-galactose 4-epimerase, domain 1"/>
    <property type="match status" value="1"/>
</dbReference>
<dbReference type="Pfam" id="PF16363">
    <property type="entry name" value="GDP_Man_Dehyd"/>
    <property type="match status" value="1"/>
</dbReference>
<gene>
    <name evidence="11" type="ORF">SAMN06296241_1646</name>
</gene>
<dbReference type="CDD" id="cd05247">
    <property type="entry name" value="UDP_G4E_1_SDR_e"/>
    <property type="match status" value="1"/>
</dbReference>
<evidence type="ECO:0000256" key="4">
    <source>
        <dbReference type="ARBA" id="ARBA00007637"/>
    </source>
</evidence>
<sequence>MSKRILVTGGLGYIGSHTVVALQEKGFEVVIIDNLSNSSLEVLGGITRITKISPQFEKIDLRERHDVSNFFDKYQDIDGVIHFAASKAVGESVENPLLYYENNLNTLIYLLQQLKEKETPKIIFSSSCTVYGQADELPITENAPVKKAESPYGNTKQIGEEIIADTCKVTSHLKAISLRYFNPIGAHPSAHIGELPIGTPQNLVPFITQTAAGIREKLSVFGQDYPTPDGTCIRDYIHVMDLARAHVVALERIIHGEQSENYEVFNLGTGKGNSVLEAIQAFEKVSGQKLPYDFAPRREGDITAAYADTTKANEVLKWKAEYGIEEAMQSAWKWQQELQKKQKEEI</sequence>
<dbReference type="InterPro" id="IPR005886">
    <property type="entry name" value="UDP_G4E"/>
</dbReference>
<dbReference type="InterPro" id="IPR036291">
    <property type="entry name" value="NAD(P)-bd_dom_sf"/>
</dbReference>
<dbReference type="Gene3D" id="3.40.50.720">
    <property type="entry name" value="NAD(P)-binding Rossmann-like Domain"/>
    <property type="match status" value="1"/>
</dbReference>
<dbReference type="UniPathway" id="UPA00214"/>
<keyword evidence="9" id="KW-0119">Carbohydrate metabolism</keyword>
<keyword evidence="12" id="KW-1185">Reference proteome</keyword>
<reference evidence="12" key="1">
    <citation type="submission" date="2017-09" db="EMBL/GenBank/DDBJ databases">
        <authorList>
            <person name="Varghese N."/>
            <person name="Submissions S."/>
        </authorList>
    </citation>
    <scope>NUCLEOTIDE SEQUENCE [LARGE SCALE GENOMIC DNA]</scope>
    <source>
        <strain evidence="12">CGMCC 1.12641</strain>
    </source>
</reference>
<evidence type="ECO:0000256" key="9">
    <source>
        <dbReference type="RuleBase" id="RU366046"/>
    </source>
</evidence>
<dbReference type="EC" id="5.1.3.2" evidence="5 9"/>
<evidence type="ECO:0000259" key="10">
    <source>
        <dbReference type="Pfam" id="PF16363"/>
    </source>
</evidence>
<feature type="domain" description="NAD(P)-binding" evidence="10">
    <location>
        <begin position="6"/>
        <end position="329"/>
    </location>
</feature>
<evidence type="ECO:0000256" key="7">
    <source>
        <dbReference type="ARBA" id="ARBA00023027"/>
    </source>
</evidence>
<comment type="pathway">
    <text evidence="3 9">Carbohydrate metabolism; galactose metabolism.</text>
</comment>
<proteinExistence type="inferred from homology"/>
<evidence type="ECO:0000313" key="12">
    <source>
        <dbReference type="Proteomes" id="UP000219193"/>
    </source>
</evidence>
<dbReference type="GO" id="GO:0003978">
    <property type="term" value="F:UDP-glucose 4-epimerase activity"/>
    <property type="evidence" value="ECO:0007669"/>
    <property type="project" value="UniProtKB-UniRule"/>
</dbReference>
<dbReference type="GO" id="GO:0005829">
    <property type="term" value="C:cytosol"/>
    <property type="evidence" value="ECO:0007669"/>
    <property type="project" value="TreeGrafter"/>
</dbReference>
<dbReference type="NCBIfam" id="TIGR01179">
    <property type="entry name" value="galE"/>
    <property type="match status" value="1"/>
</dbReference>
<dbReference type="Proteomes" id="UP000219193">
    <property type="component" value="Unassembled WGS sequence"/>
</dbReference>
<dbReference type="OrthoDB" id="9801785at2"/>
<evidence type="ECO:0000256" key="1">
    <source>
        <dbReference type="ARBA" id="ARBA00000083"/>
    </source>
</evidence>